<dbReference type="AlphaFoldDB" id="A0A645FGC2"/>
<protein>
    <submittedName>
        <fullName evidence="1">Uncharacterized protein</fullName>
    </submittedName>
</protein>
<sequence length="162" mass="17756">MQDENGNGLPDDMWYELKGSVYGTKQHIARYALTYFRPKGNEIFWVDNLGNTGAGSALSGGITKYPNFVPGDRVTFVGTCLQSTMNEGGIITNPGYDWGYVDNVNSRTGFYIEDAVQADGTPANLKYIDFVKVHTGKNVDAKILGEVSTETSAAFDLHLKNK</sequence>
<gene>
    <name evidence="1" type="ORF">SDC9_160776</name>
</gene>
<proteinExistence type="predicted"/>
<name>A0A645FGC2_9ZZZZ</name>
<comment type="caution">
    <text evidence="1">The sequence shown here is derived from an EMBL/GenBank/DDBJ whole genome shotgun (WGS) entry which is preliminary data.</text>
</comment>
<reference evidence="1" key="1">
    <citation type="submission" date="2019-08" db="EMBL/GenBank/DDBJ databases">
        <authorList>
            <person name="Kucharzyk K."/>
            <person name="Murdoch R.W."/>
            <person name="Higgins S."/>
            <person name="Loffler F."/>
        </authorList>
    </citation>
    <scope>NUCLEOTIDE SEQUENCE</scope>
</reference>
<organism evidence="1">
    <name type="scientific">bioreactor metagenome</name>
    <dbReference type="NCBI Taxonomy" id="1076179"/>
    <lineage>
        <taxon>unclassified sequences</taxon>
        <taxon>metagenomes</taxon>
        <taxon>ecological metagenomes</taxon>
    </lineage>
</organism>
<evidence type="ECO:0000313" key="1">
    <source>
        <dbReference type="EMBL" id="MPN13455.1"/>
    </source>
</evidence>
<accession>A0A645FGC2</accession>
<dbReference type="EMBL" id="VSSQ01059953">
    <property type="protein sequence ID" value="MPN13455.1"/>
    <property type="molecule type" value="Genomic_DNA"/>
</dbReference>